<dbReference type="Proteomes" id="UP000636800">
    <property type="component" value="Chromosome 10"/>
</dbReference>
<evidence type="ECO:0000256" key="1">
    <source>
        <dbReference type="SAM" id="MobiDB-lite"/>
    </source>
</evidence>
<gene>
    <name evidence="2" type="ORF">HPP92_019584</name>
</gene>
<keyword evidence="3" id="KW-1185">Reference proteome</keyword>
<proteinExistence type="predicted"/>
<reference evidence="2 3" key="1">
    <citation type="journal article" date="2020" name="Nat. Food">
        <title>A phased Vanilla planifolia genome enables genetic improvement of flavour and production.</title>
        <authorList>
            <person name="Hasing T."/>
            <person name="Tang H."/>
            <person name="Brym M."/>
            <person name="Khazi F."/>
            <person name="Huang T."/>
            <person name="Chambers A.H."/>
        </authorList>
    </citation>
    <scope>NUCLEOTIDE SEQUENCE [LARGE SCALE GENOMIC DNA]</scope>
    <source>
        <tissue evidence="2">Leaf</tissue>
    </source>
</reference>
<dbReference type="AlphaFoldDB" id="A0A835Q3G1"/>
<name>A0A835Q3G1_VANPL</name>
<protein>
    <submittedName>
        <fullName evidence="2">Uncharacterized protein</fullName>
    </submittedName>
</protein>
<feature type="region of interest" description="Disordered" evidence="1">
    <location>
        <begin position="1"/>
        <end position="26"/>
    </location>
</feature>
<accession>A0A835Q3G1</accession>
<evidence type="ECO:0000313" key="3">
    <source>
        <dbReference type="Proteomes" id="UP000636800"/>
    </source>
</evidence>
<dbReference type="OrthoDB" id="60315at2759"/>
<comment type="caution">
    <text evidence="2">The sequence shown here is derived from an EMBL/GenBank/DDBJ whole genome shotgun (WGS) entry which is preliminary data.</text>
</comment>
<dbReference type="EMBL" id="JADCNL010000010">
    <property type="protein sequence ID" value="KAG0463515.1"/>
    <property type="molecule type" value="Genomic_DNA"/>
</dbReference>
<feature type="compositionally biased region" description="Polar residues" evidence="1">
    <location>
        <begin position="1"/>
        <end position="14"/>
    </location>
</feature>
<organism evidence="2 3">
    <name type="scientific">Vanilla planifolia</name>
    <name type="common">Vanilla</name>
    <dbReference type="NCBI Taxonomy" id="51239"/>
    <lineage>
        <taxon>Eukaryota</taxon>
        <taxon>Viridiplantae</taxon>
        <taxon>Streptophyta</taxon>
        <taxon>Embryophyta</taxon>
        <taxon>Tracheophyta</taxon>
        <taxon>Spermatophyta</taxon>
        <taxon>Magnoliopsida</taxon>
        <taxon>Liliopsida</taxon>
        <taxon>Asparagales</taxon>
        <taxon>Orchidaceae</taxon>
        <taxon>Vanilloideae</taxon>
        <taxon>Vanilleae</taxon>
        <taxon>Vanilla</taxon>
    </lineage>
</organism>
<sequence length="114" mass="12747">MTKSLSGRASSMALSTPYLASPNSSPRYSLPVAVSLETKSSSFISLLHSLCLLAFLPQRSRGSPLARQPISRKRLFSEKRLYREESRTGNRKGGQIVFFYGHVDCGSFGRRRFD</sequence>
<evidence type="ECO:0000313" key="2">
    <source>
        <dbReference type="EMBL" id="KAG0463515.1"/>
    </source>
</evidence>